<name>A0ABQ5B641_9ASTR</name>
<sequence>MVCNNRLVERSRQKELSKKSFLPPRWRLLMGQIIQCLGGKRGGMDQISNKDATVLYCLANGVKVDYAKLIWEEIIHNLNKKTREKVVTYPRFITLLLEYMMPEYDNDELIINPT</sequence>
<gene>
    <name evidence="1" type="ORF">Tco_0857252</name>
</gene>
<reference evidence="1" key="2">
    <citation type="submission" date="2022-01" db="EMBL/GenBank/DDBJ databases">
        <authorList>
            <person name="Yamashiro T."/>
            <person name="Shiraishi A."/>
            <person name="Satake H."/>
            <person name="Nakayama K."/>
        </authorList>
    </citation>
    <scope>NUCLEOTIDE SEQUENCE</scope>
</reference>
<protein>
    <submittedName>
        <fullName evidence="1">Uncharacterized protein</fullName>
    </submittedName>
</protein>
<keyword evidence="2" id="KW-1185">Reference proteome</keyword>
<dbReference type="Proteomes" id="UP001151760">
    <property type="component" value="Unassembled WGS sequence"/>
</dbReference>
<evidence type="ECO:0000313" key="1">
    <source>
        <dbReference type="EMBL" id="GJT10210.1"/>
    </source>
</evidence>
<organism evidence="1 2">
    <name type="scientific">Tanacetum coccineum</name>
    <dbReference type="NCBI Taxonomy" id="301880"/>
    <lineage>
        <taxon>Eukaryota</taxon>
        <taxon>Viridiplantae</taxon>
        <taxon>Streptophyta</taxon>
        <taxon>Embryophyta</taxon>
        <taxon>Tracheophyta</taxon>
        <taxon>Spermatophyta</taxon>
        <taxon>Magnoliopsida</taxon>
        <taxon>eudicotyledons</taxon>
        <taxon>Gunneridae</taxon>
        <taxon>Pentapetalae</taxon>
        <taxon>asterids</taxon>
        <taxon>campanulids</taxon>
        <taxon>Asterales</taxon>
        <taxon>Asteraceae</taxon>
        <taxon>Asteroideae</taxon>
        <taxon>Anthemideae</taxon>
        <taxon>Anthemidinae</taxon>
        <taxon>Tanacetum</taxon>
    </lineage>
</organism>
<evidence type="ECO:0000313" key="2">
    <source>
        <dbReference type="Proteomes" id="UP001151760"/>
    </source>
</evidence>
<comment type="caution">
    <text evidence="1">The sequence shown here is derived from an EMBL/GenBank/DDBJ whole genome shotgun (WGS) entry which is preliminary data.</text>
</comment>
<proteinExistence type="predicted"/>
<accession>A0ABQ5B641</accession>
<reference evidence="1" key="1">
    <citation type="journal article" date="2022" name="Int. J. Mol. Sci.">
        <title>Draft Genome of Tanacetum Coccineum: Genomic Comparison of Closely Related Tanacetum-Family Plants.</title>
        <authorList>
            <person name="Yamashiro T."/>
            <person name="Shiraishi A."/>
            <person name="Nakayama K."/>
            <person name="Satake H."/>
        </authorList>
    </citation>
    <scope>NUCLEOTIDE SEQUENCE</scope>
</reference>
<dbReference type="EMBL" id="BQNB010012969">
    <property type="protein sequence ID" value="GJT10210.1"/>
    <property type="molecule type" value="Genomic_DNA"/>
</dbReference>